<dbReference type="GO" id="GO:0030620">
    <property type="term" value="F:U2 snRNA binding"/>
    <property type="evidence" value="ECO:0007669"/>
    <property type="project" value="TreeGrafter"/>
</dbReference>
<dbReference type="GO" id="GO:0030619">
    <property type="term" value="F:U1 snRNA binding"/>
    <property type="evidence" value="ECO:0007669"/>
    <property type="project" value="TreeGrafter"/>
</dbReference>
<dbReference type="PANTHER" id="PTHR15197:SF0">
    <property type="entry name" value="COILIN"/>
    <property type="match status" value="1"/>
</dbReference>
<evidence type="ECO:0000313" key="3">
    <source>
        <dbReference type="EMBL" id="NDV32772.1"/>
    </source>
</evidence>
<dbReference type="Pfam" id="PF23086">
    <property type="entry name" value="Tudor_Coilin"/>
    <property type="match status" value="1"/>
</dbReference>
<dbReference type="PANTHER" id="PTHR15197">
    <property type="entry name" value="COILIN P80"/>
    <property type="match status" value="1"/>
</dbReference>
<dbReference type="GO" id="GO:0000387">
    <property type="term" value="P:spliceosomal snRNP assembly"/>
    <property type="evidence" value="ECO:0007669"/>
    <property type="project" value="TreeGrafter"/>
</dbReference>
<feature type="compositionally biased region" description="Basic residues" evidence="1">
    <location>
        <begin position="30"/>
        <end position="42"/>
    </location>
</feature>
<feature type="region of interest" description="Disordered" evidence="1">
    <location>
        <begin position="1"/>
        <end position="270"/>
    </location>
</feature>
<feature type="compositionally biased region" description="Polar residues" evidence="1">
    <location>
        <begin position="117"/>
        <end position="144"/>
    </location>
</feature>
<evidence type="ECO:0000256" key="1">
    <source>
        <dbReference type="SAM" id="MobiDB-lite"/>
    </source>
</evidence>
<feature type="compositionally biased region" description="Polar residues" evidence="1">
    <location>
        <begin position="194"/>
        <end position="209"/>
    </location>
</feature>
<name>A0A6B2L6Y8_9EUKA</name>
<feature type="domain" description="Coilin tudor" evidence="2">
    <location>
        <begin position="273"/>
        <end position="343"/>
    </location>
</feature>
<accession>A0A6B2L6Y8</accession>
<dbReference type="EMBL" id="GIBP01003803">
    <property type="protein sequence ID" value="NDV32772.1"/>
    <property type="molecule type" value="Transcribed_RNA"/>
</dbReference>
<feature type="compositionally biased region" description="Low complexity" evidence="1">
    <location>
        <begin position="56"/>
        <end position="82"/>
    </location>
</feature>
<organism evidence="3">
    <name type="scientific">Arcella intermedia</name>
    <dbReference type="NCBI Taxonomy" id="1963864"/>
    <lineage>
        <taxon>Eukaryota</taxon>
        <taxon>Amoebozoa</taxon>
        <taxon>Tubulinea</taxon>
        <taxon>Elardia</taxon>
        <taxon>Arcellinida</taxon>
        <taxon>Sphaerothecina</taxon>
        <taxon>Arcellidae</taxon>
        <taxon>Arcella</taxon>
    </lineage>
</organism>
<sequence length="364" mass="39723">MVQNSVIEASVVASPPSHTPEASKESERKKKEKRKEKQKRKSKDKDKKAVVSEGFTSNNLASPASPALSPTPATPTTPATRPSLPPTPFGVGSTSSVGPTLTGTPTTSSYLSPLKSVSQKSNVASSTISANSTAPTLSPRSQPQKHILFDPEEGEVPDAQPTDSQPQQGPPEGGSQVLRTSVFLRPAPRPTIENWKSSGWRTYSGYSKQMQRKETKEQSEKGKRKRSRGNKQGSLQHTDNQQSQAEEANHTASCQTTSIGGNENEPAMEVSVKDYESFPKLDAPSVGICLAYKILEVSSSWRPEVSDWKEAKVISLNEQGTILTLEHLNLPPPPPPETEEEEEVVETTWDVNWSEMQDVRLINK</sequence>
<feature type="compositionally biased region" description="Basic and acidic residues" evidence="1">
    <location>
        <begin position="211"/>
        <end position="221"/>
    </location>
</feature>
<protein>
    <recommendedName>
        <fullName evidence="2">Coilin tudor domain-containing protein</fullName>
    </recommendedName>
</protein>
<feature type="compositionally biased region" description="Low complexity" evidence="1">
    <location>
        <begin position="89"/>
        <end position="116"/>
    </location>
</feature>
<dbReference type="AlphaFoldDB" id="A0A6B2L6Y8"/>
<dbReference type="InterPro" id="IPR024822">
    <property type="entry name" value="Coilin"/>
</dbReference>
<dbReference type="InterPro" id="IPR056398">
    <property type="entry name" value="Tudor_Coilin"/>
</dbReference>
<proteinExistence type="predicted"/>
<evidence type="ECO:0000259" key="2">
    <source>
        <dbReference type="Pfam" id="PF23086"/>
    </source>
</evidence>
<feature type="compositionally biased region" description="Polar residues" evidence="1">
    <location>
        <begin position="230"/>
        <end position="261"/>
    </location>
</feature>
<dbReference type="GO" id="GO:0015030">
    <property type="term" value="C:Cajal body"/>
    <property type="evidence" value="ECO:0007669"/>
    <property type="project" value="TreeGrafter"/>
</dbReference>
<reference evidence="3" key="1">
    <citation type="journal article" date="2020" name="J. Eukaryot. Microbiol.">
        <title>De novo Sequencing, Assembly and Annotation of the Transcriptome for the Free-Living Testate Amoeba Arcella intermedia.</title>
        <authorList>
            <person name="Ribeiro G.M."/>
            <person name="Porfirio-Sousa A.L."/>
            <person name="Maurer-Alcala X.X."/>
            <person name="Katz L.A."/>
            <person name="Lahr D.J.G."/>
        </authorList>
    </citation>
    <scope>NUCLEOTIDE SEQUENCE</scope>
</reference>